<protein>
    <recommendedName>
        <fullName evidence="7 9">tRNA (guanine(26)-N(2))-dimethyltransferase</fullName>
        <ecNumber evidence="7 9">2.1.1.216</ecNumber>
    </recommendedName>
</protein>
<evidence type="ECO:0000256" key="3">
    <source>
        <dbReference type="ARBA" id="ARBA00022679"/>
    </source>
</evidence>
<sequence length="591" mass="65273">MPNNNQDASMPPSSSDISNNTSTTLPSSSSLVDLIEGKYYPSGTHHNISNIKSIPSGYQCIDEGSATVLYANDTEAFYNKVQVFNRDVSTLVIKMFNETRKEEKSKPPTGRRKKKEVSSSTEMDTSSDNVKPYEGLKILEALSATGLRSIRYWHEIPDVKQIIANDLLPEAVQVIKRNVEFNDISENCVTANQGDAIAYMASNSGKAFDVVDLDPYGSAAPFIDGAVQCVDGNGGLLCITCTDMAVLCGQQPGTCFAKYGAYPQKLKACHEQGLRMLISSIQTSASRYKRYVVPLLSLSVDFYVRVFLRVYTSPEKVKNIYKEMGNVYVCSGCEAFFTETFGGGSSANSKQFHEHGTKATIPKETCPECGWRLKLSGPMWLGPLHDTEFIAKCLDHVQKNSQLFSTHKRIIGLLTVAKSELPDAPLYHAVDHISSVLKCMNPPMTSVKSALINAGYRVSQSHAKPNALKTDAPIGFIYDVMKEWIKTNPVKPQKEDSKKTPGQAILEKPQHHTDINFTVNEKALTTRKYTGIATFLPNPEENWGPGKRNTIHQSVKSSNVSSENTRDQDTADHLSSEATTQQPQTKKPKRD</sequence>
<keyword evidence="6 9" id="KW-0694">RNA-binding</keyword>
<dbReference type="OMA" id="MKCCHEM"/>
<feature type="compositionally biased region" description="Basic and acidic residues" evidence="10">
    <location>
        <begin position="564"/>
        <end position="575"/>
    </location>
</feature>
<keyword evidence="12" id="KW-1185">Reference proteome</keyword>
<dbReference type="VEuPathDB" id="AmoebaDB:FDP41_012922"/>
<feature type="compositionally biased region" description="Polar residues" evidence="10">
    <location>
        <begin position="118"/>
        <end position="128"/>
    </location>
</feature>
<keyword evidence="5 9" id="KW-0819">tRNA processing</keyword>
<comment type="caution">
    <text evidence="11">The sequence shown here is derived from an EMBL/GenBank/DDBJ whole genome shotgun (WGS) entry which is preliminary data.</text>
</comment>
<feature type="compositionally biased region" description="Polar residues" evidence="10">
    <location>
        <begin position="1"/>
        <end position="12"/>
    </location>
</feature>
<evidence type="ECO:0000313" key="11">
    <source>
        <dbReference type="EMBL" id="KAF0981134.1"/>
    </source>
</evidence>
<feature type="compositionally biased region" description="Polar residues" evidence="10">
    <location>
        <begin position="551"/>
        <end position="563"/>
    </location>
</feature>
<feature type="region of interest" description="Disordered" evidence="10">
    <location>
        <begin position="489"/>
        <end position="514"/>
    </location>
</feature>
<dbReference type="PROSITE" id="PS51626">
    <property type="entry name" value="SAM_MT_TRM1"/>
    <property type="match status" value="1"/>
</dbReference>
<dbReference type="Gene3D" id="3.30.56.70">
    <property type="entry name" value="N2,N2-dimethylguanosine tRNA methyltransferase, C-terminal domain"/>
    <property type="match status" value="1"/>
</dbReference>
<dbReference type="VEuPathDB" id="AmoebaDB:NfTy_079350"/>
<dbReference type="EMBL" id="VFQX01000016">
    <property type="protein sequence ID" value="KAF0981134.1"/>
    <property type="molecule type" value="Genomic_DNA"/>
</dbReference>
<dbReference type="InterPro" id="IPR042296">
    <property type="entry name" value="tRNA_met_Trm1_C"/>
</dbReference>
<feature type="region of interest" description="Disordered" evidence="10">
    <location>
        <begin position="1"/>
        <end position="28"/>
    </location>
</feature>
<evidence type="ECO:0000256" key="2">
    <source>
        <dbReference type="ARBA" id="ARBA00022603"/>
    </source>
</evidence>
<dbReference type="AlphaFoldDB" id="A0A6A5C3R0"/>
<dbReference type="GO" id="GO:0005634">
    <property type="term" value="C:nucleus"/>
    <property type="evidence" value="ECO:0007669"/>
    <property type="project" value="TreeGrafter"/>
</dbReference>
<feature type="region of interest" description="Disordered" evidence="10">
    <location>
        <begin position="99"/>
        <end position="128"/>
    </location>
</feature>
<evidence type="ECO:0000256" key="8">
    <source>
        <dbReference type="ARBA" id="ARBA00051897"/>
    </source>
</evidence>
<comment type="catalytic activity">
    <reaction evidence="8 9">
        <text>guanosine(26) in tRNA + 2 S-adenosyl-L-methionine = N(2)-dimethylguanosine(26) in tRNA + 2 S-adenosyl-L-homocysteine + 2 H(+)</text>
        <dbReference type="Rhea" id="RHEA:43140"/>
        <dbReference type="Rhea" id="RHEA-COMP:10359"/>
        <dbReference type="Rhea" id="RHEA-COMP:10360"/>
        <dbReference type="ChEBI" id="CHEBI:15378"/>
        <dbReference type="ChEBI" id="CHEBI:57856"/>
        <dbReference type="ChEBI" id="CHEBI:59789"/>
        <dbReference type="ChEBI" id="CHEBI:74269"/>
        <dbReference type="ChEBI" id="CHEBI:74513"/>
        <dbReference type="EC" id="2.1.1.216"/>
    </reaction>
</comment>
<feature type="compositionally biased region" description="Polar residues" evidence="10">
    <location>
        <begin position="576"/>
        <end position="585"/>
    </location>
</feature>
<comment type="similarity">
    <text evidence="9">Belongs to the class I-like SAM-binding methyltransferase superfamily. Trm1 family.</text>
</comment>
<organism evidence="11 12">
    <name type="scientific">Naegleria fowleri</name>
    <name type="common">Brain eating amoeba</name>
    <dbReference type="NCBI Taxonomy" id="5763"/>
    <lineage>
        <taxon>Eukaryota</taxon>
        <taxon>Discoba</taxon>
        <taxon>Heterolobosea</taxon>
        <taxon>Tetramitia</taxon>
        <taxon>Eutetramitia</taxon>
        <taxon>Vahlkampfiidae</taxon>
        <taxon>Naegleria</taxon>
    </lineage>
</organism>
<reference evidence="11 12" key="1">
    <citation type="journal article" date="2019" name="Sci. Rep.">
        <title>Nanopore sequencing improves the draft genome of the human pathogenic amoeba Naegleria fowleri.</title>
        <authorList>
            <person name="Liechti N."/>
            <person name="Schurch N."/>
            <person name="Bruggmann R."/>
            <person name="Wittwer M."/>
        </authorList>
    </citation>
    <scope>NUCLEOTIDE SEQUENCE [LARGE SCALE GENOMIC DNA]</scope>
    <source>
        <strain evidence="11 12">ATCC 30894</strain>
    </source>
</reference>
<gene>
    <name evidence="11" type="ORF">FDP41_012922</name>
</gene>
<dbReference type="PANTHER" id="PTHR10631">
    <property type="entry name" value="N 2 ,N 2 -DIMETHYLGUANOSINE TRNA METHYLTRANSFERASE"/>
    <property type="match status" value="1"/>
</dbReference>
<feature type="compositionally biased region" description="Low complexity" evidence="10">
    <location>
        <begin position="13"/>
        <end position="28"/>
    </location>
</feature>
<keyword evidence="2 9" id="KW-0489">Methyltransferase</keyword>
<feature type="region of interest" description="Disordered" evidence="10">
    <location>
        <begin position="535"/>
        <end position="591"/>
    </location>
</feature>
<dbReference type="GO" id="GO:0000049">
    <property type="term" value="F:tRNA binding"/>
    <property type="evidence" value="ECO:0007669"/>
    <property type="project" value="UniProtKB-UniRule"/>
</dbReference>
<dbReference type="InterPro" id="IPR029063">
    <property type="entry name" value="SAM-dependent_MTases_sf"/>
</dbReference>
<keyword evidence="3 9" id="KW-0808">Transferase</keyword>
<evidence type="ECO:0000256" key="5">
    <source>
        <dbReference type="ARBA" id="ARBA00022694"/>
    </source>
</evidence>
<dbReference type="NCBIfam" id="TIGR00308">
    <property type="entry name" value="TRM1"/>
    <property type="match status" value="1"/>
</dbReference>
<dbReference type="GeneID" id="68120137"/>
<dbReference type="Proteomes" id="UP000444721">
    <property type="component" value="Unassembled WGS sequence"/>
</dbReference>
<dbReference type="VEuPathDB" id="AmoebaDB:NF0065620"/>
<dbReference type="PANTHER" id="PTHR10631:SF3">
    <property type="entry name" value="TRNA (GUANINE(26)-N(2))-DIMETHYLTRANSFERASE"/>
    <property type="match status" value="1"/>
</dbReference>
<evidence type="ECO:0000256" key="7">
    <source>
        <dbReference type="ARBA" id="ARBA00039099"/>
    </source>
</evidence>
<evidence type="ECO:0000256" key="6">
    <source>
        <dbReference type="ARBA" id="ARBA00022884"/>
    </source>
</evidence>
<dbReference type="GO" id="GO:0160104">
    <property type="term" value="F:tRNA (guanine(26)-N2)-dimethyltransferase activity"/>
    <property type="evidence" value="ECO:0007669"/>
    <property type="project" value="UniProtKB-UniRule"/>
</dbReference>
<keyword evidence="1 9" id="KW-0820">tRNA-binding</keyword>
<dbReference type="RefSeq" id="XP_044565847.1">
    <property type="nucleotide sequence ID" value="XM_044703495.1"/>
</dbReference>
<dbReference type="OrthoDB" id="6349953at2759"/>
<evidence type="ECO:0000256" key="9">
    <source>
        <dbReference type="PROSITE-ProRule" id="PRU00958"/>
    </source>
</evidence>
<evidence type="ECO:0000256" key="10">
    <source>
        <dbReference type="SAM" id="MobiDB-lite"/>
    </source>
</evidence>
<dbReference type="Pfam" id="PF02005">
    <property type="entry name" value="TRM"/>
    <property type="match status" value="1"/>
</dbReference>
<evidence type="ECO:0000256" key="1">
    <source>
        <dbReference type="ARBA" id="ARBA00022555"/>
    </source>
</evidence>
<dbReference type="FunFam" id="3.30.56.70:FF:000001">
    <property type="entry name" value="tRNA (guanine(26)-N(2))-dimethyltransferase"/>
    <property type="match status" value="1"/>
</dbReference>
<evidence type="ECO:0000313" key="12">
    <source>
        <dbReference type="Proteomes" id="UP000444721"/>
    </source>
</evidence>
<dbReference type="InterPro" id="IPR002905">
    <property type="entry name" value="Trm1"/>
</dbReference>
<accession>A0A6A5C3R0</accession>
<name>A0A6A5C3R0_NAEFO</name>
<dbReference type="GO" id="GO:0002940">
    <property type="term" value="P:tRNA N2-guanine methylation"/>
    <property type="evidence" value="ECO:0007669"/>
    <property type="project" value="TreeGrafter"/>
</dbReference>
<dbReference type="SUPFAM" id="SSF53335">
    <property type="entry name" value="S-adenosyl-L-methionine-dependent methyltransferases"/>
    <property type="match status" value="1"/>
</dbReference>
<keyword evidence="4 9" id="KW-0949">S-adenosyl-L-methionine</keyword>
<evidence type="ECO:0000256" key="4">
    <source>
        <dbReference type="ARBA" id="ARBA00022691"/>
    </source>
</evidence>
<dbReference type="EC" id="2.1.1.216" evidence="7 9"/>
<dbReference type="Gene3D" id="3.40.50.150">
    <property type="entry name" value="Vaccinia Virus protein VP39"/>
    <property type="match status" value="1"/>
</dbReference>
<proteinExistence type="inferred from homology"/>